<gene>
    <name evidence="2" type="ordered locus">Psta_1797</name>
</gene>
<evidence type="ECO:0000256" key="1">
    <source>
        <dbReference type="SAM" id="MobiDB-lite"/>
    </source>
</evidence>
<evidence type="ECO:0000313" key="3">
    <source>
        <dbReference type="Proteomes" id="UP000001887"/>
    </source>
</evidence>
<sequence>MRPILDWFSRLLPRRKRRASSHTAREALLAQLEVGTLEPRYVLNAAGAGALAPQNQTTPSSTPTSSTTSSTTPSSLYASIDASGNLVVEDNSSGAHDNQLQVRIDAAQGTIELYDPTQIFSTTIEGAIGDGTNRLILSLDSFSGDQIQINTGAGNDFVSIDLAETFSGAGNLAKEISLQGGSGIDTLELIGQHTSSIAYTFSDTSTSISVTGPRESSSINAQLELDDFEPIVDRLTSDSRSFVFVDASVVNYYGTNSAANSATSEGLEQLAYATTSGNRTVSFQAPESSLSIDAQQEGATLRAADFQLRLSDRLELLASRGELHLDGSMQLETGALDASAERLMLSGNLSASDAPITLSATESLTATASSSITATAGNVTLDAQEGELLFSGTIDVSDKSDAGVGGKLKLLGNEVSLLSGALIDATGTRGGGEVLVGGDYLGSNPIVRNANLTYMDADAAINASAIQSGDGGKVIVWADDTAIVAGSHNIAARGGAEGGNGGFIETSGKRYLAIGGAASASAVNGLAGTWLLDPYNVTINNTGTAILTAGVLTATANNTQINVSTITAALAAGTNVTINTGTGGTQDGNITLDAPLTVNMNGNNATLTLNAANDILIDDAITASNGQLTVVLNANASGGVNDDGNATAGNVTVAAAIATNGGDFRTTGVQFSSTATISTAGGDIELTHTGTITIGANINTGAGTSTISSTTGNIAFSGNSSLTTASASLTATAGAITSGTATNDINTATANGNVVLASGAAIGTSGNRIAVSIGTGTISATTTGAGTAGDINISSAASLRLGAFSTAGGSAQAIRITTTGASSHITLGTSSSGNDNWTVVSGGNFTATGTHSITAGTISINAGGSILSNGVGVDFVTSGTGDALVLTAALGVGTSVDAIEATVASPGLISMVADTQGINFLYLGGALNFSRFGTVKAAAANQVIEISTENGNIVVDDTTPFTDLVGSDTLILRAQGGSSDISFTGTEVLQAKIVELYAAGDVTSDGAGTDIEVSTGDLVVPRLAVIAESIGASTTPLSADLNGGTVSLSASVGGIYFDADGGDFSTDQITTLSAAGTGVTIQLGTSAGNFTIDSLTGIHNNTANDNWIVRAGGTGDLTFANASPLNVVTFSGDAAGDVLRTGNGPSVEATSVLTAITLEGTNLGQVGNAIQFSAPSGKLSFSATGDVYYEQATGDLDLDQFILLSSSGIGSVISLEAVAGNVDLSSLGGFVATSDDNFTIVASGDVNFGSVTLFAASVTVNAGGSILSGTAATDINTAGFDGNISLTGALGIGAGPADSIIVNAGNGVVDLTTSDLTGDISLQSDGVLNLGTISTVAGEQTVNISVPTSSLSFTSAVTTDDNWVVYASGDIQFVGANHTLTVNTLVMTSDSNITTDGQGTDIAVVGTTGGVLILEANNVGADTLPIAISRLSGTQVSFTALDGDIFLNFVDSSLDFSDLQLSTGLPANRTVSIAAAGQITIDDLTNIDVSTNDDNWLLETTGANADILFAAATPLTVLSLDATATGNIYTTATTVSIDATSFNQAITLTGASVGGNPDAGGLALRLDIEAGAFISVESGSDIGISIVDGDFNVSQLTLFSISAAGSTIYLGIENGILTFDDTTGFVDTTDDNWVIEGSSNLLFTGPTLEAASVKITVDGLIEQSFGLDIDTSAFDGDITLITQLGVGVNAPVRIAAGNGIVRATAATSGGINLASLTNFNVGLMTTNAGAVDNINLRTFGGGDDLRFVESSSTNDNWLLSSQGNIELVDDTFLDGNIFFLFATDDVVSGTHDYDLKSTSALQEIEIIAGSIGSTTNLLVLDQAFTGLYAQATVGDLAIEIVAGDITLSTLDLFSAVGVGVNVYLKTRSGDITIDVDSNTSDIFDDNLTFIAEGAGSDIILDIANPLVAASVNLQAGGKLVTSAANPPIDIDTSGTNGDITIFAASGIGEPGDPLKINPGTGVVSLSTSETDGDIFVRSDTQFNLGQISTGADIQTIEVGTLNGDLIISDPSGSNDDWRLIANGNIIFQGDGSLSANTAFLFANNTIYSDTAGIDIDTSASNGAIFISSAYVGTVNQRLEVNAGTGTYEIDSVFDVYLGFYGGDLFTSQFVGLDTNALPVTIDLLVENGDLIVDSAAGFTGTSTSGNWVLTTNTGFDVVFDNTTLQVGSLVVDSGGSILGGSNPGTDIRTTAGGIDLTAAGDIGESGNSLNIDLPNNFTPITAAAGTNVYLESADSLLVDTITTDVGTGTISVATLNPGSTITINSDINSDDNWILNSASDVIFNPAGTLRAVSVSIVADGNIVGNNGAVDIEVLTAGNNLYLEAQNIGTFGTPIDLILGADTQLEVIATGSSVALNMQSGDFHTSQFATLVLQGGTGNILLTTLDGSLYVDSTAGFDSSTNNDFFLLNAIATDADIVFENNTTLLAAQALLNANRNIVSGAALYDVDTSASQGSITLQAGGMIGAQANEFAVNTGSGLTAGLLFVSTSSVGGDIYLESGDTLNIGTLTTNGAESQFIELGGGDVILSNIFTTNDDWELFGSNIIFNNAAMITARSVQISASNAVTSGTGVVDIDVSAPGGSLIVSAITGTADNPLEVNLGDSDLSLYSTGGDSYVNFHGGDLRGSQILALSVTSEDATIQLTALNGDILLDNLDGFQPELFDMNAHLILRAQSQVQGVMSNIDLDGGTLRAGNVTLEAMGSISGNLGGGVDIQTAPDGIVRLVAIGEVDQNYDPVQGGEIGSALNPMILATSGVEAISTGNQYYSASPTLRLLALDAGNSTIFLQSGTFYLDGFTDSTVLSPGVTFGGDGIVKGDLIAPGIVTLAPGMGEGQAGQIIVVGNATFGPGTEFVFDINSPYQIPGRDYDQLQVFGSLDITGNILSLEGGEALQQTISDITLIDMMDPNSQVIGQFVLGEGSIDIDGKVSIGNFSSNIFYTGGSGNDVVLSNISLVPPIQNTNYKAPSLRFIAFSRDFVPIADNDVQPPQLSPVEPPIIEADVDGVAVRKVQVSLLTPIDDEGNFLEEVVLTLDVEWLKNLSALFRRLPDDRYRLYLILEGGEKRRVMDVVIRDGRPFEPEENRDLEPASKFVAPPPMNEGAVPTMEQDSPTELPPTKATSTSPQDVNEPAAEPLPTGPTLQGPTLNAPTTTPLRDATGPAVSPLERSSLDDYSGSSTQYAYVDDSHAYASDFVASETVRESSLGQSDVFAAADANEIAATPIRFVPATAGIAMVLASAGSDGDWQKAVDGAVIAHSRERLSRRGRLQAKRRPAER</sequence>
<accession>D2QZ17</accession>
<proteinExistence type="predicted"/>
<dbReference type="OrthoDB" id="218680at2"/>
<feature type="region of interest" description="Disordered" evidence="1">
    <location>
        <begin position="51"/>
        <end position="75"/>
    </location>
</feature>
<reference evidence="2 3" key="1">
    <citation type="journal article" date="2009" name="Stand. Genomic Sci.">
        <title>Complete genome sequence of Pirellula staleyi type strain (ATCC 27377).</title>
        <authorList>
            <person name="Clum A."/>
            <person name="Tindall B.J."/>
            <person name="Sikorski J."/>
            <person name="Ivanova N."/>
            <person name="Mavrommatis K."/>
            <person name="Lucas S."/>
            <person name="Glavina del Rio T."/>
            <person name="Nolan M."/>
            <person name="Chen F."/>
            <person name="Tice H."/>
            <person name="Pitluck S."/>
            <person name="Cheng J.F."/>
            <person name="Chertkov O."/>
            <person name="Brettin T."/>
            <person name="Han C."/>
            <person name="Detter J.C."/>
            <person name="Kuske C."/>
            <person name="Bruce D."/>
            <person name="Goodwin L."/>
            <person name="Ovchinikova G."/>
            <person name="Pati A."/>
            <person name="Mikhailova N."/>
            <person name="Chen A."/>
            <person name="Palaniappan K."/>
            <person name="Land M."/>
            <person name="Hauser L."/>
            <person name="Chang Y.J."/>
            <person name="Jeffries C.D."/>
            <person name="Chain P."/>
            <person name="Rohde M."/>
            <person name="Goker M."/>
            <person name="Bristow J."/>
            <person name="Eisen J.A."/>
            <person name="Markowitz V."/>
            <person name="Hugenholtz P."/>
            <person name="Kyrpides N.C."/>
            <person name="Klenk H.P."/>
            <person name="Lapidus A."/>
        </authorList>
    </citation>
    <scope>NUCLEOTIDE SEQUENCE [LARGE SCALE GENOMIC DNA]</scope>
    <source>
        <strain evidence="3">ATCC 27377 / DSM 6068 / ICPB 4128</strain>
    </source>
</reference>
<dbReference type="eggNOG" id="COG3210">
    <property type="taxonomic scope" value="Bacteria"/>
</dbReference>
<dbReference type="EMBL" id="CP001848">
    <property type="protein sequence ID" value="ADB16472.1"/>
    <property type="molecule type" value="Genomic_DNA"/>
</dbReference>
<organism evidence="2 3">
    <name type="scientific">Pirellula staleyi (strain ATCC 27377 / DSM 6068 / ICPB 4128)</name>
    <name type="common">Pirella staleyi</name>
    <dbReference type="NCBI Taxonomy" id="530564"/>
    <lineage>
        <taxon>Bacteria</taxon>
        <taxon>Pseudomonadati</taxon>
        <taxon>Planctomycetota</taxon>
        <taxon>Planctomycetia</taxon>
        <taxon>Pirellulales</taxon>
        <taxon>Pirellulaceae</taxon>
        <taxon>Pirellula</taxon>
    </lineage>
</organism>
<feature type="compositionally biased region" description="Basic and acidic residues" evidence="1">
    <location>
        <begin position="3074"/>
        <end position="3084"/>
    </location>
</feature>
<protein>
    <submittedName>
        <fullName evidence="2">Uncharacterized protein</fullName>
    </submittedName>
</protein>
<dbReference type="Gene3D" id="2.160.20.10">
    <property type="entry name" value="Single-stranded right-handed beta-helix, Pectin lyase-like"/>
    <property type="match status" value="1"/>
</dbReference>
<keyword evidence="3" id="KW-1185">Reference proteome</keyword>
<dbReference type="InterPro" id="IPR012334">
    <property type="entry name" value="Pectin_lyas_fold"/>
</dbReference>
<dbReference type="KEGG" id="psl:Psta_1797"/>
<dbReference type="Proteomes" id="UP000001887">
    <property type="component" value="Chromosome"/>
</dbReference>
<name>D2QZ17_PIRSD</name>
<feature type="compositionally biased region" description="Low complexity" evidence="1">
    <location>
        <begin position="3130"/>
        <end position="3142"/>
    </location>
</feature>
<feature type="compositionally biased region" description="Low complexity" evidence="1">
    <location>
        <begin position="57"/>
        <end position="75"/>
    </location>
</feature>
<evidence type="ECO:0000313" key="2">
    <source>
        <dbReference type="EMBL" id="ADB16472.1"/>
    </source>
</evidence>
<dbReference type="STRING" id="530564.Psta_1797"/>
<dbReference type="HOGENOM" id="CLU_225276_0_0_0"/>
<feature type="region of interest" description="Disordered" evidence="1">
    <location>
        <begin position="3074"/>
        <end position="3172"/>
    </location>
</feature>